<evidence type="ECO:0000259" key="5">
    <source>
        <dbReference type="SMART" id="SM00856"/>
    </source>
</evidence>
<dbReference type="PANTHER" id="PTHR36710">
    <property type="entry name" value="PECTINESTERASE INHIBITOR-LIKE"/>
    <property type="match status" value="1"/>
</dbReference>
<organism evidence="6 7">
    <name type="scientific">Abeliophyllum distichum</name>
    <dbReference type="NCBI Taxonomy" id="126358"/>
    <lineage>
        <taxon>Eukaryota</taxon>
        <taxon>Viridiplantae</taxon>
        <taxon>Streptophyta</taxon>
        <taxon>Embryophyta</taxon>
        <taxon>Tracheophyta</taxon>
        <taxon>Spermatophyta</taxon>
        <taxon>Magnoliopsida</taxon>
        <taxon>eudicotyledons</taxon>
        <taxon>Gunneridae</taxon>
        <taxon>Pentapetalae</taxon>
        <taxon>asterids</taxon>
        <taxon>lamiids</taxon>
        <taxon>Lamiales</taxon>
        <taxon>Oleaceae</taxon>
        <taxon>Forsythieae</taxon>
        <taxon>Abeliophyllum</taxon>
    </lineage>
</organism>
<feature type="signal peptide" evidence="4">
    <location>
        <begin position="1"/>
        <end position="24"/>
    </location>
</feature>
<accession>A0ABD1SU69</accession>
<comment type="caution">
    <text evidence="6">The sequence shown here is derived from an EMBL/GenBank/DDBJ whole genome shotgun (WGS) entry which is preliminary data.</text>
</comment>
<dbReference type="InterPro" id="IPR052421">
    <property type="entry name" value="PCW_Enzyme_Inhibitor"/>
</dbReference>
<dbReference type="NCBIfam" id="TIGR01614">
    <property type="entry name" value="PME_inhib"/>
    <property type="match status" value="1"/>
</dbReference>
<keyword evidence="1 4" id="KW-0732">Signal</keyword>
<dbReference type="AlphaFoldDB" id="A0ABD1SU69"/>
<reference evidence="7" key="1">
    <citation type="submission" date="2024-07" db="EMBL/GenBank/DDBJ databases">
        <title>Two chromosome-level genome assemblies of Korean endemic species Abeliophyllum distichum and Forsythia ovata (Oleaceae).</title>
        <authorList>
            <person name="Jang H."/>
        </authorList>
    </citation>
    <scope>NUCLEOTIDE SEQUENCE [LARGE SCALE GENOMIC DNA]</scope>
</reference>
<evidence type="ECO:0000256" key="1">
    <source>
        <dbReference type="ARBA" id="ARBA00022729"/>
    </source>
</evidence>
<dbReference type="InterPro" id="IPR035513">
    <property type="entry name" value="Invertase/methylesterase_inhib"/>
</dbReference>
<evidence type="ECO:0000256" key="4">
    <source>
        <dbReference type="SAM" id="SignalP"/>
    </source>
</evidence>
<evidence type="ECO:0000313" key="7">
    <source>
        <dbReference type="Proteomes" id="UP001604336"/>
    </source>
</evidence>
<comment type="similarity">
    <text evidence="3">Belongs to the PMEI family.</text>
</comment>
<keyword evidence="2" id="KW-1015">Disulfide bond</keyword>
<proteinExistence type="inferred from homology"/>
<feature type="chain" id="PRO_5044864576" evidence="4">
    <location>
        <begin position="25"/>
        <end position="198"/>
    </location>
</feature>
<protein>
    <submittedName>
        <fullName evidence="6">Plant invertase/pectin methylesterase inhibitor superfamily protein</fullName>
    </submittedName>
</protein>
<evidence type="ECO:0000256" key="3">
    <source>
        <dbReference type="ARBA" id="ARBA00038471"/>
    </source>
</evidence>
<dbReference type="Pfam" id="PF04043">
    <property type="entry name" value="PMEI"/>
    <property type="match status" value="1"/>
</dbReference>
<sequence>MNTFSFLSLFLIILCLSLGLQTRAQENPNFSNTSLITNACTHSPAKNQCIQFLKSAPASQKTSLKGLAFFTLKHAEEDATKTVLYIKNLLLNTDLLPQFQQVLTDCSKHYKTLVEIVEDSINAAISDAYFDVVKFVKAAIADVDACKGSLGKLAQGRIDNSGFIHRRRKGEHVNVESIAALKTLLNTALSIAQAGEHN</sequence>
<dbReference type="EMBL" id="JBFOLK010000006">
    <property type="protein sequence ID" value="KAL2503699.1"/>
    <property type="molecule type" value="Genomic_DNA"/>
</dbReference>
<gene>
    <name evidence="6" type="ORF">Adt_19320</name>
</gene>
<dbReference type="SUPFAM" id="SSF101148">
    <property type="entry name" value="Plant invertase/pectin methylesterase inhibitor"/>
    <property type="match status" value="1"/>
</dbReference>
<name>A0ABD1SU69_9LAMI</name>
<dbReference type="SMART" id="SM00856">
    <property type="entry name" value="PMEI"/>
    <property type="match status" value="1"/>
</dbReference>
<keyword evidence="7" id="KW-1185">Reference proteome</keyword>
<feature type="domain" description="Pectinesterase inhibitor" evidence="5">
    <location>
        <begin position="31"/>
        <end position="191"/>
    </location>
</feature>
<dbReference type="PANTHER" id="PTHR36710:SF18">
    <property type="entry name" value="PECTINESTERASE INHIBITOR 5-RELATED"/>
    <property type="match status" value="1"/>
</dbReference>
<dbReference type="InterPro" id="IPR006501">
    <property type="entry name" value="Pectinesterase_inhib_dom"/>
</dbReference>
<dbReference type="Gene3D" id="1.20.140.40">
    <property type="entry name" value="Invertase/pectin methylesterase inhibitor family protein"/>
    <property type="match status" value="1"/>
</dbReference>
<evidence type="ECO:0000313" key="6">
    <source>
        <dbReference type="EMBL" id="KAL2503699.1"/>
    </source>
</evidence>
<dbReference type="Proteomes" id="UP001604336">
    <property type="component" value="Unassembled WGS sequence"/>
</dbReference>
<evidence type="ECO:0000256" key="2">
    <source>
        <dbReference type="ARBA" id="ARBA00023157"/>
    </source>
</evidence>